<reference evidence="10" key="1">
    <citation type="submission" date="2025-08" db="UniProtKB">
        <authorList>
            <consortium name="RefSeq"/>
        </authorList>
    </citation>
    <scope>IDENTIFICATION</scope>
    <source>
        <tissue evidence="10">Seedling</tissue>
    </source>
</reference>
<evidence type="ECO:0000256" key="4">
    <source>
        <dbReference type="ARBA" id="ARBA00022692"/>
    </source>
</evidence>
<keyword evidence="6 8" id="KW-0472">Membrane</keyword>
<sequence length="595" mass="68531">MAKGDDHYPPLFETKPAKGIVPFRLFSASIFISICFIMVYRVNQMPAKEEAALLGRKWAWIGMLLAELWFSLCWILNVVVKWKPVYRYTYKDRLSQRYDEEVLPGIDIFVCTADAMVEPPSMVINTVLSVMAYDYPPEKLSIYLSDDGCSDLTFYALLEVSRFAEQWLPFCRKFKVEPRSPEAYFQRASDQVEDSAMASEWTSIKKLYEDMKARIETTTKLGRIPEEIGKQHEGFRKWDFVSSRQDHQTIVQILIDGRDSKSVDIEGQPLPTLVYLAREKSPKYHHNFKAGAMNALMGLKYGCPVEDIITGLAIQCRGWKSIYYNPERKGFLGVAPPMLLQSLVQHKRWSEGDFQILLSKHCPLLYGYKKIPLPLQLSYCQYMLWAPSCLASLYYFVVPSLCLLKGIALFPEMLNPWVIPFVYIFFGNRLYSLGEYLCYGGTFLEWLNDQRMRIFRRSTSYLFAFFDNILKLLRITKSSFIITAKVVDDENVSIRYEQELIEFGATSPMFTILATLALLNAFVFAVGLKRLVMDDHQTFAANPFALQMILCGLLVFINLPVFRGMFFRMDKGRIPTSTTFQSITLALVACSIILY</sequence>
<keyword evidence="5 8" id="KW-1133">Transmembrane helix</keyword>
<accession>A0ABM3IT73</accession>
<evidence type="ECO:0000256" key="1">
    <source>
        <dbReference type="ARBA" id="ARBA00004127"/>
    </source>
</evidence>
<keyword evidence="3" id="KW-0808">Transferase</keyword>
<dbReference type="Gene3D" id="3.90.550.10">
    <property type="entry name" value="Spore Coat Polysaccharide Biosynthesis Protein SpsA, Chain A"/>
    <property type="match status" value="1"/>
</dbReference>
<feature type="transmembrane region" description="Helical" evidence="8">
    <location>
        <begin position="60"/>
        <end position="80"/>
    </location>
</feature>
<dbReference type="InterPro" id="IPR029044">
    <property type="entry name" value="Nucleotide-diphossugar_trans"/>
</dbReference>
<keyword evidence="4 8" id="KW-0812">Transmembrane</keyword>
<dbReference type="PANTHER" id="PTHR13301">
    <property type="entry name" value="X-BOX TRANSCRIPTION FACTOR-RELATED"/>
    <property type="match status" value="1"/>
</dbReference>
<dbReference type="GeneID" id="107415775"/>
<proteinExistence type="predicted"/>
<feature type="transmembrane region" description="Helical" evidence="8">
    <location>
        <begin position="510"/>
        <end position="532"/>
    </location>
</feature>
<dbReference type="RefSeq" id="XP_048335007.1">
    <property type="nucleotide sequence ID" value="XM_048479050.2"/>
</dbReference>
<dbReference type="Proteomes" id="UP001652623">
    <property type="component" value="Chromosome 1"/>
</dbReference>
<keyword evidence="7" id="KW-0961">Cell wall biogenesis/degradation</keyword>
<feature type="transmembrane region" description="Helical" evidence="8">
    <location>
        <begin position="417"/>
        <end position="447"/>
    </location>
</feature>
<gene>
    <name evidence="10" type="primary">LOC107415775</name>
</gene>
<evidence type="ECO:0000256" key="8">
    <source>
        <dbReference type="SAM" id="Phobius"/>
    </source>
</evidence>
<dbReference type="InterPro" id="IPR005150">
    <property type="entry name" value="Cellulose_synth"/>
</dbReference>
<evidence type="ECO:0000256" key="3">
    <source>
        <dbReference type="ARBA" id="ARBA00022679"/>
    </source>
</evidence>
<protein>
    <submittedName>
        <fullName evidence="10">Cellulose synthase-like protein E6 isoform X3</fullName>
    </submittedName>
</protein>
<evidence type="ECO:0000256" key="6">
    <source>
        <dbReference type="ARBA" id="ARBA00023136"/>
    </source>
</evidence>
<dbReference type="Pfam" id="PF03552">
    <property type="entry name" value="Cellulose_synt"/>
    <property type="match status" value="2"/>
</dbReference>
<evidence type="ECO:0000313" key="9">
    <source>
        <dbReference type="Proteomes" id="UP001652623"/>
    </source>
</evidence>
<feature type="transmembrane region" description="Helical" evidence="8">
    <location>
        <begin position="544"/>
        <end position="562"/>
    </location>
</feature>
<evidence type="ECO:0000313" key="10">
    <source>
        <dbReference type="RefSeq" id="XP_048335007.1"/>
    </source>
</evidence>
<evidence type="ECO:0000256" key="7">
    <source>
        <dbReference type="ARBA" id="ARBA00023316"/>
    </source>
</evidence>
<keyword evidence="9" id="KW-1185">Reference proteome</keyword>
<evidence type="ECO:0000256" key="5">
    <source>
        <dbReference type="ARBA" id="ARBA00022989"/>
    </source>
</evidence>
<keyword evidence="2" id="KW-0328">Glycosyltransferase</keyword>
<organism evidence="9 10">
    <name type="scientific">Ziziphus jujuba</name>
    <name type="common">Chinese jujube</name>
    <name type="synonym">Ziziphus sativa</name>
    <dbReference type="NCBI Taxonomy" id="326968"/>
    <lineage>
        <taxon>Eukaryota</taxon>
        <taxon>Viridiplantae</taxon>
        <taxon>Streptophyta</taxon>
        <taxon>Embryophyta</taxon>
        <taxon>Tracheophyta</taxon>
        <taxon>Spermatophyta</taxon>
        <taxon>Magnoliopsida</taxon>
        <taxon>eudicotyledons</taxon>
        <taxon>Gunneridae</taxon>
        <taxon>Pentapetalae</taxon>
        <taxon>rosids</taxon>
        <taxon>fabids</taxon>
        <taxon>Rosales</taxon>
        <taxon>Rhamnaceae</taxon>
        <taxon>Paliureae</taxon>
        <taxon>Ziziphus</taxon>
    </lineage>
</organism>
<feature type="transmembrane region" description="Helical" evidence="8">
    <location>
        <begin position="21"/>
        <end position="40"/>
    </location>
</feature>
<comment type="subcellular location">
    <subcellularLocation>
        <location evidence="1">Endomembrane system</location>
        <topology evidence="1">Multi-pass membrane protein</topology>
    </subcellularLocation>
</comment>
<name>A0ABM3IT73_ZIZJJ</name>
<evidence type="ECO:0000256" key="2">
    <source>
        <dbReference type="ARBA" id="ARBA00022676"/>
    </source>
</evidence>